<dbReference type="InterPro" id="IPR029058">
    <property type="entry name" value="AB_hydrolase_fold"/>
</dbReference>
<dbReference type="SUPFAM" id="SSF53474">
    <property type="entry name" value="alpha/beta-Hydrolases"/>
    <property type="match status" value="1"/>
</dbReference>
<reference evidence="1" key="1">
    <citation type="journal article" date="2015" name="Nature">
        <title>Complex archaea that bridge the gap between prokaryotes and eukaryotes.</title>
        <authorList>
            <person name="Spang A."/>
            <person name="Saw J.H."/>
            <person name="Jorgensen S.L."/>
            <person name="Zaremba-Niedzwiedzka K."/>
            <person name="Martijn J."/>
            <person name="Lind A.E."/>
            <person name="van Eijk R."/>
            <person name="Schleper C."/>
            <person name="Guy L."/>
            <person name="Ettema T.J."/>
        </authorList>
    </citation>
    <scope>NUCLEOTIDE SEQUENCE</scope>
</reference>
<sequence>MPHLYTNGIDTYFEDSAPAGASGPAVVLIHGHSLDLRQWDEQVPALSTAGYRVIRISAIAIALNRRTHRL</sequence>
<name>A0A0F9BAD9_9ZZZZ</name>
<evidence type="ECO:0008006" key="2">
    <source>
        <dbReference type="Google" id="ProtNLM"/>
    </source>
</evidence>
<evidence type="ECO:0000313" key="1">
    <source>
        <dbReference type="EMBL" id="KKL10757.1"/>
    </source>
</evidence>
<accession>A0A0F9BAD9</accession>
<proteinExistence type="predicted"/>
<dbReference type="EMBL" id="LAZR01041931">
    <property type="protein sequence ID" value="KKL10757.1"/>
    <property type="molecule type" value="Genomic_DNA"/>
</dbReference>
<dbReference type="AlphaFoldDB" id="A0A0F9BAD9"/>
<gene>
    <name evidence="1" type="ORF">LCGC14_2552620</name>
</gene>
<comment type="caution">
    <text evidence="1">The sequence shown here is derived from an EMBL/GenBank/DDBJ whole genome shotgun (WGS) entry which is preliminary data.</text>
</comment>
<protein>
    <recommendedName>
        <fullName evidence="2">AB hydrolase-1 domain-containing protein</fullName>
    </recommendedName>
</protein>
<organism evidence="1">
    <name type="scientific">marine sediment metagenome</name>
    <dbReference type="NCBI Taxonomy" id="412755"/>
    <lineage>
        <taxon>unclassified sequences</taxon>
        <taxon>metagenomes</taxon>
        <taxon>ecological metagenomes</taxon>
    </lineage>
</organism>
<dbReference type="Gene3D" id="3.40.50.1820">
    <property type="entry name" value="alpha/beta hydrolase"/>
    <property type="match status" value="1"/>
</dbReference>